<evidence type="ECO:0000256" key="6">
    <source>
        <dbReference type="ARBA" id="ARBA00022989"/>
    </source>
</evidence>
<reference evidence="11 12" key="1">
    <citation type="submission" date="2019-01" db="EMBL/GenBank/DDBJ databases">
        <title>Egibacter rhizosphaerae EGI 80759T.</title>
        <authorList>
            <person name="Chen D.-D."/>
            <person name="Tian Y."/>
            <person name="Jiao J.-Y."/>
            <person name="Zhang X.-T."/>
            <person name="Zhang Y.-G."/>
            <person name="Zhang Y."/>
            <person name="Xiao M."/>
            <person name="Shu W.-S."/>
            <person name="Li W.-J."/>
        </authorList>
    </citation>
    <scope>NUCLEOTIDE SEQUENCE [LARGE SCALE GENOMIC DNA]</scope>
    <source>
        <strain evidence="11 12">EGI 80759</strain>
    </source>
</reference>
<dbReference type="CDD" id="cd04606">
    <property type="entry name" value="CBS_pair_Mg_transporter"/>
    <property type="match status" value="1"/>
</dbReference>
<protein>
    <recommendedName>
        <fullName evidence="9">Magnesium transporter MgtE</fullName>
    </recommendedName>
</protein>
<accession>A0A411YJK8</accession>
<keyword evidence="9" id="KW-0479">Metal-binding</keyword>
<feature type="transmembrane region" description="Helical" evidence="9">
    <location>
        <begin position="412"/>
        <end position="440"/>
    </location>
</feature>
<feature type="transmembrane region" description="Helical" evidence="9">
    <location>
        <begin position="278"/>
        <end position="298"/>
    </location>
</feature>
<dbReference type="Proteomes" id="UP000291469">
    <property type="component" value="Chromosome"/>
</dbReference>
<dbReference type="GO" id="GO:0015095">
    <property type="term" value="F:magnesium ion transmembrane transporter activity"/>
    <property type="evidence" value="ECO:0007669"/>
    <property type="project" value="UniProtKB-UniRule"/>
</dbReference>
<feature type="domain" description="CBS" evidence="10">
    <location>
        <begin position="130"/>
        <end position="193"/>
    </location>
</feature>
<dbReference type="Gene3D" id="1.10.357.20">
    <property type="entry name" value="SLC41 divalent cation transporters, integral membrane domain"/>
    <property type="match status" value="1"/>
</dbReference>
<evidence type="ECO:0000313" key="11">
    <source>
        <dbReference type="EMBL" id="QBI21339.1"/>
    </source>
</evidence>
<evidence type="ECO:0000256" key="3">
    <source>
        <dbReference type="ARBA" id="ARBA00022448"/>
    </source>
</evidence>
<dbReference type="InterPro" id="IPR046342">
    <property type="entry name" value="CBS_dom_sf"/>
</dbReference>
<dbReference type="Gene3D" id="3.10.580.10">
    <property type="entry name" value="CBS-domain"/>
    <property type="match status" value="1"/>
</dbReference>
<keyword evidence="8" id="KW-0129">CBS domain</keyword>
<keyword evidence="4 9" id="KW-0812">Transmembrane</keyword>
<evidence type="ECO:0000259" key="10">
    <source>
        <dbReference type="PROSITE" id="PS51371"/>
    </source>
</evidence>
<keyword evidence="12" id="KW-1185">Reference proteome</keyword>
<dbReference type="NCBIfam" id="TIGR00400">
    <property type="entry name" value="mgtE"/>
    <property type="match status" value="1"/>
</dbReference>
<feature type="transmembrane region" description="Helical" evidence="9">
    <location>
        <begin position="352"/>
        <end position="374"/>
    </location>
</feature>
<comment type="caution">
    <text evidence="9">Lacks conserved residue(s) required for the propagation of feature annotation.</text>
</comment>
<dbReference type="SMART" id="SM00116">
    <property type="entry name" value="CBS"/>
    <property type="match status" value="2"/>
</dbReference>
<dbReference type="GO" id="GO:0005886">
    <property type="term" value="C:plasma membrane"/>
    <property type="evidence" value="ECO:0007669"/>
    <property type="project" value="UniProtKB-SubCell"/>
</dbReference>
<keyword evidence="6 9" id="KW-1133">Transmembrane helix</keyword>
<name>A0A411YJK8_9ACTN</name>
<dbReference type="InterPro" id="IPR000644">
    <property type="entry name" value="CBS_dom"/>
</dbReference>
<dbReference type="InterPro" id="IPR006668">
    <property type="entry name" value="Mg_transptr_MgtE_intracell_dom"/>
</dbReference>
<dbReference type="Gene3D" id="1.25.60.10">
    <property type="entry name" value="MgtE N-terminal domain-like"/>
    <property type="match status" value="1"/>
</dbReference>
<evidence type="ECO:0000313" key="12">
    <source>
        <dbReference type="Proteomes" id="UP000291469"/>
    </source>
</evidence>
<keyword evidence="3 9" id="KW-0813">Transport</keyword>
<dbReference type="SUPFAM" id="SSF54631">
    <property type="entry name" value="CBS-domain pair"/>
    <property type="match status" value="1"/>
</dbReference>
<keyword evidence="7 9" id="KW-0472">Membrane</keyword>
<sequence length="453" mass="49455">MAELQELTRTNDVNALRSWLEETGALDIADELARLDPEDRAIPFRLLAKDRALEVFELLDPIHQQELLESLREERVRELVESMEPDDRVRLLDEMPAKVANRLRAGLSSDERQLTAILLGYPPESAGRMMTPEYVNLRASMSVADALAKVRRSGEAAETIYLLPVTDDQRKLLGVISLRDLVLADSARRVGDLMRTEVHSVDVDADQEEVARLIQEADVLVVPVVDHEDRLVGVVTVDDAMEVFEREVTEDVSRAGGVEPLERPYLSVGPFHLARKRAVWLLFLGIAAALTVNVLTAFEATLEQISTLAVFIPLLIDTGGNSGAQASTVVIRAMAVDEIRFRDLPRVVSRELLVGVMLGAMLGALAFPLVTLFFGAEFGVIIASTLFVIVIWATFAGAALPMLAKRLGLDPAVLSAPIITTLVDATGLLIYLGIAITVLADQLTLAALSPFGL</sequence>
<gene>
    <name evidence="11" type="primary">mgtE</name>
    <name evidence="11" type="ORF">ER308_18370</name>
</gene>
<dbReference type="SUPFAM" id="SSF158791">
    <property type="entry name" value="MgtE N-terminal domain-like"/>
    <property type="match status" value="1"/>
</dbReference>
<dbReference type="RefSeq" id="WP_131156332.1">
    <property type="nucleotide sequence ID" value="NZ_CP036402.1"/>
</dbReference>
<comment type="subcellular location">
    <subcellularLocation>
        <location evidence="9">Cell membrane</location>
        <topology evidence="9">Multi-pass membrane protein</topology>
    </subcellularLocation>
    <subcellularLocation>
        <location evidence="1">Membrane</location>
        <topology evidence="1">Multi-pass membrane protein</topology>
    </subcellularLocation>
</comment>
<comment type="function">
    <text evidence="9">Acts as a magnesium transporter.</text>
</comment>
<dbReference type="Pfam" id="PF03448">
    <property type="entry name" value="MgtE_N"/>
    <property type="match status" value="1"/>
</dbReference>
<comment type="subunit">
    <text evidence="9">Homodimer.</text>
</comment>
<evidence type="ECO:0000256" key="4">
    <source>
        <dbReference type="ARBA" id="ARBA00022692"/>
    </source>
</evidence>
<evidence type="ECO:0000256" key="7">
    <source>
        <dbReference type="ARBA" id="ARBA00023136"/>
    </source>
</evidence>
<dbReference type="InterPro" id="IPR038076">
    <property type="entry name" value="MgtE_N_sf"/>
</dbReference>
<dbReference type="InterPro" id="IPR006667">
    <property type="entry name" value="SLC41_membr_dom"/>
</dbReference>
<dbReference type="InterPro" id="IPR006669">
    <property type="entry name" value="MgtE_transporter"/>
</dbReference>
<dbReference type="Pfam" id="PF00571">
    <property type="entry name" value="CBS"/>
    <property type="match status" value="2"/>
</dbReference>
<keyword evidence="5 9" id="KW-0460">Magnesium</keyword>
<evidence type="ECO:0000256" key="2">
    <source>
        <dbReference type="ARBA" id="ARBA00009749"/>
    </source>
</evidence>
<organism evidence="11 12">
    <name type="scientific">Egibacter rhizosphaerae</name>
    <dbReference type="NCBI Taxonomy" id="1670831"/>
    <lineage>
        <taxon>Bacteria</taxon>
        <taxon>Bacillati</taxon>
        <taxon>Actinomycetota</taxon>
        <taxon>Nitriliruptoria</taxon>
        <taxon>Egibacterales</taxon>
        <taxon>Egibacteraceae</taxon>
        <taxon>Egibacter</taxon>
    </lineage>
</organism>
<dbReference type="OrthoDB" id="9790355at2"/>
<dbReference type="SUPFAM" id="SSF161093">
    <property type="entry name" value="MgtE membrane domain-like"/>
    <property type="match status" value="1"/>
</dbReference>
<keyword evidence="9" id="KW-1003">Cell membrane</keyword>
<dbReference type="PROSITE" id="PS51371">
    <property type="entry name" value="CBS"/>
    <property type="match status" value="2"/>
</dbReference>
<feature type="transmembrane region" description="Helical" evidence="9">
    <location>
        <begin position="380"/>
        <end position="400"/>
    </location>
</feature>
<dbReference type="PANTHER" id="PTHR43773">
    <property type="entry name" value="MAGNESIUM TRANSPORTER MGTE"/>
    <property type="match status" value="1"/>
</dbReference>
<dbReference type="AlphaFoldDB" id="A0A411YJK8"/>
<dbReference type="PANTHER" id="PTHR43773:SF1">
    <property type="entry name" value="MAGNESIUM TRANSPORTER MGTE"/>
    <property type="match status" value="1"/>
</dbReference>
<dbReference type="EMBL" id="CP036402">
    <property type="protein sequence ID" value="QBI21339.1"/>
    <property type="molecule type" value="Genomic_DNA"/>
</dbReference>
<dbReference type="InterPro" id="IPR036739">
    <property type="entry name" value="SLC41_membr_dom_sf"/>
</dbReference>
<evidence type="ECO:0000256" key="8">
    <source>
        <dbReference type="PROSITE-ProRule" id="PRU00703"/>
    </source>
</evidence>
<dbReference type="KEGG" id="erz:ER308_18370"/>
<feature type="domain" description="CBS" evidence="10">
    <location>
        <begin position="194"/>
        <end position="250"/>
    </location>
</feature>
<dbReference type="SMART" id="SM00924">
    <property type="entry name" value="MgtE_N"/>
    <property type="match status" value="1"/>
</dbReference>
<dbReference type="Pfam" id="PF01769">
    <property type="entry name" value="MgtE"/>
    <property type="match status" value="1"/>
</dbReference>
<evidence type="ECO:0000256" key="1">
    <source>
        <dbReference type="ARBA" id="ARBA00004141"/>
    </source>
</evidence>
<proteinExistence type="inferred from homology"/>
<comment type="similarity">
    <text evidence="2 9">Belongs to the SLC41A transporter family.</text>
</comment>
<dbReference type="GO" id="GO:0046872">
    <property type="term" value="F:metal ion binding"/>
    <property type="evidence" value="ECO:0007669"/>
    <property type="project" value="UniProtKB-KW"/>
</dbReference>
<evidence type="ECO:0000256" key="5">
    <source>
        <dbReference type="ARBA" id="ARBA00022842"/>
    </source>
</evidence>
<evidence type="ECO:0000256" key="9">
    <source>
        <dbReference type="RuleBase" id="RU362011"/>
    </source>
</evidence>